<evidence type="ECO:0000256" key="4">
    <source>
        <dbReference type="ARBA" id="ARBA00022737"/>
    </source>
</evidence>
<dbReference type="Gene3D" id="2.130.10.10">
    <property type="entry name" value="YVTN repeat-like/Quinoprotein amine dehydrogenase"/>
    <property type="match status" value="1"/>
</dbReference>
<organism evidence="9 10">
    <name type="scientific">Gallus gallus</name>
    <name type="common">Chicken</name>
    <dbReference type="NCBI Taxonomy" id="9031"/>
    <lineage>
        <taxon>Eukaryota</taxon>
        <taxon>Metazoa</taxon>
        <taxon>Chordata</taxon>
        <taxon>Craniata</taxon>
        <taxon>Vertebrata</taxon>
        <taxon>Euteleostomi</taxon>
        <taxon>Archelosauria</taxon>
        <taxon>Archosauria</taxon>
        <taxon>Dinosauria</taxon>
        <taxon>Saurischia</taxon>
        <taxon>Theropoda</taxon>
        <taxon>Coelurosauria</taxon>
        <taxon>Aves</taxon>
        <taxon>Neognathae</taxon>
        <taxon>Galloanserae</taxon>
        <taxon>Galliformes</taxon>
        <taxon>Phasianidae</taxon>
        <taxon>Phasianinae</taxon>
        <taxon>Gallus</taxon>
    </lineage>
</organism>
<accession>A0A8V0XZJ6</accession>
<reference evidence="9" key="1">
    <citation type="submission" date="2020-11" db="EMBL/GenBank/DDBJ databases">
        <title>Gallus gallus (Chicken) genome, bGalGal1, GRCg7b, maternal haplotype autosomes + Z &amp; W.</title>
        <authorList>
            <person name="Warren W."/>
            <person name="Formenti G."/>
            <person name="Fedrigo O."/>
            <person name="Haase B."/>
            <person name="Mountcastle J."/>
            <person name="Balacco J."/>
            <person name="Tracey A."/>
            <person name="Schneider V."/>
            <person name="Okimoto R."/>
            <person name="Cheng H."/>
            <person name="Hawken R."/>
            <person name="Howe K."/>
            <person name="Jarvis E.D."/>
        </authorList>
    </citation>
    <scope>NUCLEOTIDE SEQUENCE [LARGE SCALE GENOMIC DNA]</scope>
    <source>
        <strain evidence="9">Broiler</strain>
    </source>
</reference>
<dbReference type="PANTHER" id="PTHR15722">
    <property type="entry name" value="IFT140/172-RELATED"/>
    <property type="match status" value="1"/>
</dbReference>
<dbReference type="Ensembl" id="ENSGALT00010021202.1">
    <property type="protein sequence ID" value="ENSGALP00010012123.1"/>
    <property type="gene ID" value="ENSGALG00010008936.1"/>
</dbReference>
<dbReference type="GO" id="GO:0005929">
    <property type="term" value="C:cilium"/>
    <property type="evidence" value="ECO:0007669"/>
    <property type="project" value="UniProtKB-SubCell"/>
</dbReference>
<reference evidence="9" key="3">
    <citation type="submission" date="2025-09" db="UniProtKB">
        <authorList>
            <consortium name="Ensembl"/>
        </authorList>
    </citation>
    <scope>IDENTIFICATION</scope>
    <source>
        <strain evidence="9">broiler</strain>
    </source>
</reference>
<proteinExistence type="inferred from homology"/>
<reference evidence="9" key="2">
    <citation type="submission" date="2025-08" db="UniProtKB">
        <authorList>
            <consortium name="Ensembl"/>
        </authorList>
    </citation>
    <scope>IDENTIFICATION</scope>
    <source>
        <strain evidence="9">broiler</strain>
    </source>
</reference>
<dbReference type="SMART" id="SM00320">
    <property type="entry name" value="WD40"/>
    <property type="match status" value="2"/>
</dbReference>
<evidence type="ECO:0000256" key="6">
    <source>
        <dbReference type="ARBA" id="ARBA00023069"/>
    </source>
</evidence>
<dbReference type="InterPro" id="IPR001680">
    <property type="entry name" value="WD40_rpt"/>
</dbReference>
<evidence type="ECO:0000256" key="3">
    <source>
        <dbReference type="ARBA" id="ARBA00022574"/>
    </source>
</evidence>
<dbReference type="Proteomes" id="UP000000539">
    <property type="component" value="Chromosome 3"/>
</dbReference>
<evidence type="ECO:0000256" key="5">
    <source>
        <dbReference type="ARBA" id="ARBA00022803"/>
    </source>
</evidence>
<evidence type="ECO:0000256" key="2">
    <source>
        <dbReference type="ARBA" id="ARBA00022473"/>
    </source>
</evidence>
<dbReference type="AlphaFoldDB" id="A0A8V0XZJ6"/>
<keyword evidence="7" id="KW-0966">Cell projection</keyword>
<keyword evidence="3" id="KW-0853">WD repeat</keyword>
<evidence type="ECO:0000256" key="1">
    <source>
        <dbReference type="ARBA" id="ARBA00004138"/>
    </source>
</evidence>
<evidence type="ECO:0000313" key="9">
    <source>
        <dbReference type="Ensembl" id="ENSGALP00010012123.1"/>
    </source>
</evidence>
<comment type="subcellular location">
    <subcellularLocation>
        <location evidence="1">Cell projection</location>
        <location evidence="1">Cilium</location>
    </subcellularLocation>
</comment>
<comment type="similarity">
    <text evidence="8">Belongs to the IFT172 family.</text>
</comment>
<dbReference type="OrthoDB" id="2186662at2759"/>
<evidence type="ECO:0000313" key="10">
    <source>
        <dbReference type="Proteomes" id="UP000000539"/>
    </source>
</evidence>
<dbReference type="GeneTree" id="ENSGT00940000153417"/>
<keyword evidence="4" id="KW-0677">Repeat</keyword>
<keyword evidence="6" id="KW-0969">Cilium</keyword>
<protein>
    <submittedName>
        <fullName evidence="9">Intraflagellar transport 172</fullName>
    </submittedName>
</protein>
<dbReference type="InterPro" id="IPR015943">
    <property type="entry name" value="WD40/YVTN_repeat-like_dom_sf"/>
</dbReference>
<gene>
    <name evidence="9" type="primary">IFT172</name>
</gene>
<dbReference type="InterPro" id="IPR036322">
    <property type="entry name" value="WD40_repeat_dom_sf"/>
</dbReference>
<sequence length="127" mass="14321">MQLRHVRTLLAPQDGTARVTCMAWSANSGRFAVCTAERVVLLYDEHGERRDKFSTKPADAKSVLCPQYGRKSYVVKGMAFSPDSTKIAIGQTDNIVYVYRIGEEWGDKKVICNKFIQMISRTTCFCS</sequence>
<evidence type="ECO:0000256" key="8">
    <source>
        <dbReference type="ARBA" id="ARBA00038130"/>
    </source>
</evidence>
<keyword evidence="10" id="KW-1185">Reference proteome</keyword>
<dbReference type="SUPFAM" id="SSF50978">
    <property type="entry name" value="WD40 repeat-like"/>
    <property type="match status" value="1"/>
</dbReference>
<evidence type="ECO:0000256" key="7">
    <source>
        <dbReference type="ARBA" id="ARBA00023273"/>
    </source>
</evidence>
<keyword evidence="2" id="KW-0217">Developmental protein</keyword>
<keyword evidence="5" id="KW-0802">TPR repeat</keyword>
<dbReference type="Pfam" id="PF00400">
    <property type="entry name" value="WD40"/>
    <property type="match status" value="2"/>
</dbReference>
<dbReference type="PANTHER" id="PTHR15722:SF2">
    <property type="entry name" value="INTRAFLAGELLAR TRANSPORT PROTEIN 172 HOMOLOG"/>
    <property type="match status" value="1"/>
</dbReference>
<name>A0A8V0XZJ6_CHICK</name>